<keyword evidence="2" id="KW-0238">DNA-binding</keyword>
<dbReference type="Proteomes" id="UP000295122">
    <property type="component" value="Unassembled WGS sequence"/>
</dbReference>
<dbReference type="InterPro" id="IPR008920">
    <property type="entry name" value="TF_FadR/GntR_C"/>
</dbReference>
<keyword evidence="3" id="KW-0804">Transcription</keyword>
<dbReference type="InterPro" id="IPR011711">
    <property type="entry name" value="GntR_C"/>
</dbReference>
<protein>
    <submittedName>
        <fullName evidence="6">GntR family transcriptional regulator</fullName>
    </submittedName>
</protein>
<proteinExistence type="predicted"/>
<gene>
    <name evidence="6" type="ORF">EV668_0180</name>
</gene>
<dbReference type="InterPro" id="IPR036388">
    <property type="entry name" value="WH-like_DNA-bd_sf"/>
</dbReference>
<feature type="compositionally biased region" description="Low complexity" evidence="4">
    <location>
        <begin position="235"/>
        <end position="248"/>
    </location>
</feature>
<evidence type="ECO:0000256" key="3">
    <source>
        <dbReference type="ARBA" id="ARBA00023163"/>
    </source>
</evidence>
<keyword evidence="7" id="KW-1185">Reference proteome</keyword>
<organism evidence="6 7">
    <name type="scientific">Enterovirga rhinocerotis</name>
    <dbReference type="NCBI Taxonomy" id="1339210"/>
    <lineage>
        <taxon>Bacteria</taxon>
        <taxon>Pseudomonadati</taxon>
        <taxon>Pseudomonadota</taxon>
        <taxon>Alphaproteobacteria</taxon>
        <taxon>Hyphomicrobiales</taxon>
        <taxon>Methylobacteriaceae</taxon>
        <taxon>Enterovirga</taxon>
    </lineage>
</organism>
<dbReference type="SMART" id="SM00345">
    <property type="entry name" value="HTH_GNTR"/>
    <property type="match status" value="1"/>
</dbReference>
<dbReference type="GO" id="GO:0003677">
    <property type="term" value="F:DNA binding"/>
    <property type="evidence" value="ECO:0007669"/>
    <property type="project" value="UniProtKB-KW"/>
</dbReference>
<dbReference type="Gene3D" id="1.20.120.530">
    <property type="entry name" value="GntR ligand-binding domain-like"/>
    <property type="match status" value="1"/>
</dbReference>
<name>A0A4R7C7X5_9HYPH</name>
<dbReference type="PRINTS" id="PR00035">
    <property type="entry name" value="HTHGNTR"/>
</dbReference>
<dbReference type="PANTHER" id="PTHR43537:SF24">
    <property type="entry name" value="GLUCONATE OPERON TRANSCRIPTIONAL REPRESSOR"/>
    <property type="match status" value="1"/>
</dbReference>
<reference evidence="6 7" key="1">
    <citation type="submission" date="2019-03" db="EMBL/GenBank/DDBJ databases">
        <title>Genomic Encyclopedia of Type Strains, Phase IV (KMG-IV): sequencing the most valuable type-strain genomes for metagenomic binning, comparative biology and taxonomic classification.</title>
        <authorList>
            <person name="Goeker M."/>
        </authorList>
    </citation>
    <scope>NUCLEOTIDE SEQUENCE [LARGE SCALE GENOMIC DNA]</scope>
    <source>
        <strain evidence="6 7">DSM 25903</strain>
    </source>
</reference>
<feature type="region of interest" description="Disordered" evidence="4">
    <location>
        <begin position="206"/>
        <end position="256"/>
    </location>
</feature>
<dbReference type="PROSITE" id="PS50949">
    <property type="entry name" value="HTH_GNTR"/>
    <property type="match status" value="1"/>
</dbReference>
<accession>A0A4R7C7X5</accession>
<evidence type="ECO:0000259" key="5">
    <source>
        <dbReference type="PROSITE" id="PS50949"/>
    </source>
</evidence>
<dbReference type="InterPro" id="IPR036390">
    <property type="entry name" value="WH_DNA-bd_sf"/>
</dbReference>
<dbReference type="SUPFAM" id="SSF46785">
    <property type="entry name" value="Winged helix' DNA-binding domain"/>
    <property type="match status" value="1"/>
</dbReference>
<dbReference type="RefSeq" id="WP_133767980.1">
    <property type="nucleotide sequence ID" value="NZ_SNZR01000011.1"/>
</dbReference>
<feature type="compositionally biased region" description="Basic and acidic residues" evidence="4">
    <location>
        <begin position="209"/>
        <end position="218"/>
    </location>
</feature>
<dbReference type="GO" id="GO:0003700">
    <property type="term" value="F:DNA-binding transcription factor activity"/>
    <property type="evidence" value="ECO:0007669"/>
    <property type="project" value="InterPro"/>
</dbReference>
<comment type="caution">
    <text evidence="6">The sequence shown here is derived from an EMBL/GenBank/DDBJ whole genome shotgun (WGS) entry which is preliminary data.</text>
</comment>
<evidence type="ECO:0000256" key="2">
    <source>
        <dbReference type="ARBA" id="ARBA00023125"/>
    </source>
</evidence>
<dbReference type="EMBL" id="SNZR01000011">
    <property type="protein sequence ID" value="TDR92936.1"/>
    <property type="molecule type" value="Genomic_DNA"/>
</dbReference>
<evidence type="ECO:0000256" key="1">
    <source>
        <dbReference type="ARBA" id="ARBA00023015"/>
    </source>
</evidence>
<evidence type="ECO:0000313" key="6">
    <source>
        <dbReference type="EMBL" id="TDR92936.1"/>
    </source>
</evidence>
<dbReference type="SUPFAM" id="SSF48008">
    <property type="entry name" value="GntR ligand-binding domain-like"/>
    <property type="match status" value="1"/>
</dbReference>
<evidence type="ECO:0000313" key="7">
    <source>
        <dbReference type="Proteomes" id="UP000295122"/>
    </source>
</evidence>
<dbReference type="CDD" id="cd07377">
    <property type="entry name" value="WHTH_GntR"/>
    <property type="match status" value="1"/>
</dbReference>
<feature type="domain" description="HTH gntR-type" evidence="5">
    <location>
        <begin position="18"/>
        <end position="85"/>
    </location>
</feature>
<keyword evidence="1" id="KW-0805">Transcription regulation</keyword>
<dbReference type="SMART" id="SM00895">
    <property type="entry name" value="FCD"/>
    <property type="match status" value="1"/>
</dbReference>
<dbReference type="Pfam" id="PF07729">
    <property type="entry name" value="FCD"/>
    <property type="match status" value="1"/>
</dbReference>
<dbReference type="InterPro" id="IPR000524">
    <property type="entry name" value="Tscrpt_reg_HTH_GntR"/>
</dbReference>
<dbReference type="Gene3D" id="1.10.10.10">
    <property type="entry name" value="Winged helix-like DNA-binding domain superfamily/Winged helix DNA-binding domain"/>
    <property type="match status" value="1"/>
</dbReference>
<evidence type="ECO:0000256" key="4">
    <source>
        <dbReference type="SAM" id="MobiDB-lite"/>
    </source>
</evidence>
<dbReference type="Pfam" id="PF00392">
    <property type="entry name" value="GntR"/>
    <property type="match status" value="1"/>
</dbReference>
<dbReference type="AlphaFoldDB" id="A0A4R7C7X5"/>
<dbReference type="PANTHER" id="PTHR43537">
    <property type="entry name" value="TRANSCRIPTIONAL REGULATOR, GNTR FAMILY"/>
    <property type="match status" value="1"/>
</dbReference>
<sequence length="256" mass="27608">MGDLESLGSSLAVDRSAPTLREQALEKLRKAVIGGELAPGTRLVERRLCDLLGVSRTVVREILRQLEAEGWIVNPPYKGPTVATVSADDARQIYEIREALEGLAARLCATRAKPADIKRLQDAVDGMAEAVAAGDVEQHILHIEAFYEALTDGAGHRMMQAYLASHRSRLARLRSISLSRPQRAGRSVIEKRRLLEAVKLRDSASAQRLAEDHVRNSREAALGTAEQDAPTPSNAAAGVSPSTPAASSPRRRSGVA</sequence>
<dbReference type="OrthoDB" id="8114900at2"/>